<organism evidence="3">
    <name type="scientific">freshwater metagenome</name>
    <dbReference type="NCBI Taxonomy" id="449393"/>
    <lineage>
        <taxon>unclassified sequences</taxon>
        <taxon>metagenomes</taxon>
        <taxon>ecological metagenomes</taxon>
    </lineage>
</organism>
<keyword evidence="1" id="KW-0812">Transmembrane</keyword>
<dbReference type="EMBL" id="CAFBMW010000019">
    <property type="protein sequence ID" value="CAB4946870.1"/>
    <property type="molecule type" value="Genomic_DNA"/>
</dbReference>
<dbReference type="AlphaFoldDB" id="A0A6J7JTA7"/>
<dbReference type="InterPro" id="IPR025196">
    <property type="entry name" value="DUF4126"/>
</dbReference>
<keyword evidence="1" id="KW-0472">Membrane</keyword>
<evidence type="ECO:0000313" key="3">
    <source>
        <dbReference type="EMBL" id="CAB4946870.1"/>
    </source>
</evidence>
<gene>
    <name evidence="3" type="ORF">UFOPK3662_02284</name>
</gene>
<keyword evidence="1" id="KW-1133">Transmembrane helix</keyword>
<proteinExistence type="predicted"/>
<accession>A0A6J7JTA7</accession>
<feature type="transmembrane region" description="Helical" evidence="1">
    <location>
        <begin position="156"/>
        <end position="175"/>
    </location>
</feature>
<feature type="domain" description="DUF4126" evidence="2">
    <location>
        <begin position="5"/>
        <end position="172"/>
    </location>
</feature>
<evidence type="ECO:0000256" key="1">
    <source>
        <dbReference type="SAM" id="Phobius"/>
    </source>
</evidence>
<feature type="transmembrane region" description="Helical" evidence="1">
    <location>
        <begin position="6"/>
        <end position="28"/>
    </location>
</feature>
<protein>
    <submittedName>
        <fullName evidence="3">Unannotated protein</fullName>
    </submittedName>
</protein>
<evidence type="ECO:0000259" key="2">
    <source>
        <dbReference type="Pfam" id="PF13548"/>
    </source>
</evidence>
<sequence length="200" mass="20676">MDALSLTFSSGWASGINAYLVVLVLGIADRVGTVAEIPDALGRWDVLAVAGFLYAMEFIADKIPYIDSTWDAISTAIRPTAGAVIGVLLAGDASSLDQAVLGVVGGGTALLSHLAKAGGRLAINTSPEPATNILASLTEDAAVLAVVWFSLEHPRAAAAVAGVLLLLGLVMLFFLSRLIRRGWRRWKAGPTRSAVGGPVA</sequence>
<feature type="transmembrane region" description="Helical" evidence="1">
    <location>
        <begin position="40"/>
        <end position="60"/>
    </location>
</feature>
<reference evidence="3" key="1">
    <citation type="submission" date="2020-05" db="EMBL/GenBank/DDBJ databases">
        <authorList>
            <person name="Chiriac C."/>
            <person name="Salcher M."/>
            <person name="Ghai R."/>
            <person name="Kavagutti S V."/>
        </authorList>
    </citation>
    <scope>NUCLEOTIDE SEQUENCE</scope>
</reference>
<dbReference type="Pfam" id="PF13548">
    <property type="entry name" value="DUF4126"/>
    <property type="match status" value="1"/>
</dbReference>
<name>A0A6J7JTA7_9ZZZZ</name>